<evidence type="ECO:0000256" key="2">
    <source>
        <dbReference type="ARBA" id="ARBA00008023"/>
    </source>
</evidence>
<keyword evidence="6" id="KW-0378">Hydrolase</keyword>
<evidence type="ECO:0000256" key="11">
    <source>
        <dbReference type="ARBA" id="ARBA00066468"/>
    </source>
</evidence>
<evidence type="ECO:0000256" key="1">
    <source>
        <dbReference type="ARBA" id="ARBA00001946"/>
    </source>
</evidence>
<dbReference type="GO" id="GO:0035870">
    <property type="term" value="F:dITP diphosphatase activity"/>
    <property type="evidence" value="ECO:0007669"/>
    <property type="project" value="UniProtKB-ARBA"/>
</dbReference>
<proteinExistence type="inferred from homology"/>
<dbReference type="Pfam" id="PF01725">
    <property type="entry name" value="Ham1p_like"/>
    <property type="match status" value="1"/>
</dbReference>
<dbReference type="AlphaFoldDB" id="A0AA35TTZ3"/>
<dbReference type="EMBL" id="CASHTH010004115">
    <property type="protein sequence ID" value="CAI8053701.1"/>
    <property type="molecule type" value="Genomic_DNA"/>
</dbReference>
<dbReference type="Proteomes" id="UP001174909">
    <property type="component" value="Unassembled WGS sequence"/>
</dbReference>
<dbReference type="GO" id="GO:0000166">
    <property type="term" value="F:nucleotide binding"/>
    <property type="evidence" value="ECO:0007669"/>
    <property type="project" value="UniProtKB-KW"/>
</dbReference>
<dbReference type="PANTHER" id="PTHR11067:SF9">
    <property type="entry name" value="INOSINE TRIPHOSPHATE PYROPHOSPHATASE"/>
    <property type="match status" value="1"/>
</dbReference>
<evidence type="ECO:0000313" key="17">
    <source>
        <dbReference type="EMBL" id="CAI8053701.1"/>
    </source>
</evidence>
<dbReference type="GO" id="GO:0036222">
    <property type="term" value="F:XTP diphosphatase activity"/>
    <property type="evidence" value="ECO:0007669"/>
    <property type="project" value="UniProtKB-ARBA"/>
</dbReference>
<evidence type="ECO:0000256" key="8">
    <source>
        <dbReference type="ARBA" id="ARBA00023080"/>
    </source>
</evidence>
<dbReference type="GO" id="GO:0005829">
    <property type="term" value="C:cytosol"/>
    <property type="evidence" value="ECO:0007669"/>
    <property type="project" value="TreeGrafter"/>
</dbReference>
<protein>
    <recommendedName>
        <fullName evidence="12">dITP/XTP pyrophosphatase</fullName>
        <ecNumber evidence="11">3.6.1.66</ecNumber>
    </recommendedName>
    <alternativeName>
        <fullName evidence="13">Non-canonical purine NTP pyrophosphatase</fullName>
    </alternativeName>
    <alternativeName>
        <fullName evidence="14">Non-standard purine NTP pyrophosphatase</fullName>
    </alternativeName>
    <alternativeName>
        <fullName evidence="16">Nucleoside-triphosphate diphosphatase</fullName>
    </alternativeName>
    <alternativeName>
        <fullName evidence="15">Nucleoside-triphosphate pyrophosphatase</fullName>
    </alternativeName>
</protein>
<dbReference type="GO" id="GO:0036220">
    <property type="term" value="F:ITP diphosphatase activity"/>
    <property type="evidence" value="ECO:0007669"/>
    <property type="project" value="UniProtKB-EC"/>
</dbReference>
<comment type="subunit">
    <text evidence="3">Homodimer.</text>
</comment>
<evidence type="ECO:0000256" key="16">
    <source>
        <dbReference type="ARBA" id="ARBA00083635"/>
    </source>
</evidence>
<dbReference type="GO" id="GO:0009146">
    <property type="term" value="P:purine nucleoside triphosphate catabolic process"/>
    <property type="evidence" value="ECO:0007669"/>
    <property type="project" value="UniProtKB-ARBA"/>
</dbReference>
<comment type="similarity">
    <text evidence="2">Belongs to the HAM1 NTPase family.</text>
</comment>
<dbReference type="FunFam" id="3.90.950.10:FF:000001">
    <property type="entry name" value="dITP/XTP pyrophosphatase"/>
    <property type="match status" value="1"/>
</dbReference>
<dbReference type="SUPFAM" id="SSF52972">
    <property type="entry name" value="ITPase-like"/>
    <property type="match status" value="1"/>
</dbReference>
<reference evidence="17" key="1">
    <citation type="submission" date="2023-03" db="EMBL/GenBank/DDBJ databases">
        <authorList>
            <person name="Steffen K."/>
            <person name="Cardenas P."/>
        </authorList>
    </citation>
    <scope>NUCLEOTIDE SEQUENCE</scope>
</reference>
<name>A0AA35TTZ3_GEOBA</name>
<comment type="catalytic activity">
    <reaction evidence="9">
        <text>dITP + H2O = dIMP + diphosphate + H(+)</text>
        <dbReference type="Rhea" id="RHEA:28342"/>
        <dbReference type="ChEBI" id="CHEBI:15377"/>
        <dbReference type="ChEBI" id="CHEBI:15378"/>
        <dbReference type="ChEBI" id="CHEBI:33019"/>
        <dbReference type="ChEBI" id="CHEBI:61194"/>
        <dbReference type="ChEBI" id="CHEBI:61382"/>
        <dbReference type="EC" id="3.6.1.66"/>
    </reaction>
</comment>
<evidence type="ECO:0000256" key="12">
    <source>
        <dbReference type="ARBA" id="ARBA00071289"/>
    </source>
</evidence>
<sequence length="161" mass="16819">MCLKQGSSFEENAQLKATTYCGLAGVLTLADDSGLEVDALAGAPGVLSARYGGPDLDDGDRLSLLLSNMAHVPGWKRTARFRAVLALAAPPDADILETTNGTVEGAICHEPVGKGGFGYDPVFWLPEKAMTMAQLTAAEKNALSHRGKAAIAMSRFLATLA</sequence>
<comment type="caution">
    <text evidence="17">The sequence shown here is derived from an EMBL/GenBank/DDBJ whole genome shotgun (WGS) entry which is preliminary data.</text>
</comment>
<dbReference type="GO" id="GO:0009117">
    <property type="term" value="P:nucleotide metabolic process"/>
    <property type="evidence" value="ECO:0007669"/>
    <property type="project" value="UniProtKB-KW"/>
</dbReference>
<keyword evidence="8" id="KW-0546">Nucleotide metabolism</keyword>
<dbReference type="PANTHER" id="PTHR11067">
    <property type="entry name" value="INOSINE TRIPHOSPHATE PYROPHOSPHATASE/HAM1 PROTEIN"/>
    <property type="match status" value="1"/>
</dbReference>
<evidence type="ECO:0000313" key="18">
    <source>
        <dbReference type="Proteomes" id="UP001174909"/>
    </source>
</evidence>
<evidence type="ECO:0000256" key="7">
    <source>
        <dbReference type="ARBA" id="ARBA00022842"/>
    </source>
</evidence>
<dbReference type="GO" id="GO:0046872">
    <property type="term" value="F:metal ion binding"/>
    <property type="evidence" value="ECO:0007669"/>
    <property type="project" value="UniProtKB-KW"/>
</dbReference>
<dbReference type="CDD" id="cd00515">
    <property type="entry name" value="HAM1"/>
    <property type="match status" value="1"/>
</dbReference>
<organism evidence="17 18">
    <name type="scientific">Geodia barretti</name>
    <name type="common">Barrett's horny sponge</name>
    <dbReference type="NCBI Taxonomy" id="519541"/>
    <lineage>
        <taxon>Eukaryota</taxon>
        <taxon>Metazoa</taxon>
        <taxon>Porifera</taxon>
        <taxon>Demospongiae</taxon>
        <taxon>Heteroscleromorpha</taxon>
        <taxon>Tetractinellida</taxon>
        <taxon>Astrophorina</taxon>
        <taxon>Geodiidae</taxon>
        <taxon>Geodia</taxon>
    </lineage>
</organism>
<keyword evidence="7" id="KW-0460">Magnesium</keyword>
<evidence type="ECO:0000256" key="9">
    <source>
        <dbReference type="ARBA" id="ARBA00051875"/>
    </source>
</evidence>
<evidence type="ECO:0000256" key="13">
    <source>
        <dbReference type="ARBA" id="ARBA00075987"/>
    </source>
</evidence>
<evidence type="ECO:0000256" key="5">
    <source>
        <dbReference type="ARBA" id="ARBA00022741"/>
    </source>
</evidence>
<dbReference type="EC" id="3.6.1.66" evidence="11"/>
<keyword evidence="18" id="KW-1185">Reference proteome</keyword>
<evidence type="ECO:0000256" key="4">
    <source>
        <dbReference type="ARBA" id="ARBA00022723"/>
    </source>
</evidence>
<evidence type="ECO:0000256" key="14">
    <source>
        <dbReference type="ARBA" id="ARBA00078805"/>
    </source>
</evidence>
<evidence type="ECO:0000256" key="10">
    <source>
        <dbReference type="ARBA" id="ARBA00052017"/>
    </source>
</evidence>
<comment type="cofactor">
    <cofactor evidence="1">
        <name>Mg(2+)</name>
        <dbReference type="ChEBI" id="CHEBI:18420"/>
    </cofactor>
</comment>
<dbReference type="Gene3D" id="3.90.950.10">
    <property type="match status" value="1"/>
</dbReference>
<accession>A0AA35TTZ3</accession>
<dbReference type="InterPro" id="IPR029001">
    <property type="entry name" value="ITPase-like_fam"/>
</dbReference>
<comment type="catalytic activity">
    <reaction evidence="10">
        <text>XTP + H2O = XMP + diphosphate + H(+)</text>
        <dbReference type="Rhea" id="RHEA:28610"/>
        <dbReference type="ChEBI" id="CHEBI:15377"/>
        <dbReference type="ChEBI" id="CHEBI:15378"/>
        <dbReference type="ChEBI" id="CHEBI:33019"/>
        <dbReference type="ChEBI" id="CHEBI:57464"/>
        <dbReference type="ChEBI" id="CHEBI:61314"/>
        <dbReference type="EC" id="3.6.1.66"/>
    </reaction>
</comment>
<gene>
    <name evidence="17" type="ORF">GBAR_LOCUS29346</name>
</gene>
<keyword evidence="5" id="KW-0547">Nucleotide-binding</keyword>
<keyword evidence="4" id="KW-0479">Metal-binding</keyword>
<evidence type="ECO:0000256" key="3">
    <source>
        <dbReference type="ARBA" id="ARBA00011738"/>
    </source>
</evidence>
<evidence type="ECO:0000256" key="6">
    <source>
        <dbReference type="ARBA" id="ARBA00022801"/>
    </source>
</evidence>
<evidence type="ECO:0000256" key="15">
    <source>
        <dbReference type="ARBA" id="ARBA00083186"/>
    </source>
</evidence>
<dbReference type="InterPro" id="IPR002637">
    <property type="entry name" value="RdgB/HAM1"/>
</dbReference>